<reference evidence="2" key="1">
    <citation type="submission" date="2024-06" db="EMBL/GenBank/DDBJ databases">
        <authorList>
            <consortium name="consrtm"/>
            <person name="Uemura M."/>
            <person name="Terahara T."/>
        </authorList>
    </citation>
    <scope>NUCLEOTIDE SEQUENCE</scope>
    <source>
        <strain evidence="2">KM77-8</strain>
    </source>
</reference>
<evidence type="ECO:0000256" key="1">
    <source>
        <dbReference type="SAM" id="Phobius"/>
    </source>
</evidence>
<keyword evidence="1" id="KW-0472">Membrane</keyword>
<evidence type="ECO:0000313" key="2">
    <source>
        <dbReference type="EMBL" id="BFO14409.1"/>
    </source>
</evidence>
<feature type="transmembrane region" description="Helical" evidence="1">
    <location>
        <begin position="40"/>
        <end position="57"/>
    </location>
</feature>
<proteinExistence type="predicted"/>
<organism evidence="2">
    <name type="scientific">Streptomyces haneummycinicus</name>
    <dbReference type="NCBI Taxonomy" id="3074435"/>
    <lineage>
        <taxon>Bacteria</taxon>
        <taxon>Bacillati</taxon>
        <taxon>Actinomycetota</taxon>
        <taxon>Actinomycetes</taxon>
        <taxon>Kitasatosporales</taxon>
        <taxon>Streptomycetaceae</taxon>
        <taxon>Streptomyces</taxon>
    </lineage>
</organism>
<sequence>MSSLVQSVDWLAIAPPTITAVVGLVVLVADLFVPEARKPLLGWLSVAGLAAATLMLLPSSAPTAAPSAWSATRLCAATPRTASPSSSSSSSSAAPS</sequence>
<dbReference type="EMBL" id="AP035768">
    <property type="protein sequence ID" value="BFO14409.1"/>
    <property type="molecule type" value="Genomic_DNA"/>
</dbReference>
<gene>
    <name evidence="2" type="ORF">SHKM778_07970</name>
</gene>
<protein>
    <recommendedName>
        <fullName evidence="3">NADH-quinone oxidoreductase subunit N</fullName>
    </recommendedName>
</protein>
<reference evidence="2" key="2">
    <citation type="submission" date="2024-07" db="EMBL/GenBank/DDBJ databases">
        <title>Streptomyces haneummycinica sp. nov., a new antibiotic-producing actinobacterium isolated from marine sediment.</title>
        <authorList>
            <person name="Uemura M."/>
            <person name="Hamada M."/>
            <person name="Hirano S."/>
            <person name="Kobayashi K."/>
            <person name="Ohshiro T."/>
            <person name="Kobayashi T."/>
            <person name="Terahara T."/>
        </authorList>
    </citation>
    <scope>NUCLEOTIDE SEQUENCE</scope>
    <source>
        <strain evidence="2">KM77-8</strain>
    </source>
</reference>
<accession>A0AAT9HAF4</accession>
<evidence type="ECO:0008006" key="3">
    <source>
        <dbReference type="Google" id="ProtNLM"/>
    </source>
</evidence>
<dbReference type="AlphaFoldDB" id="A0AAT9HAF4"/>
<keyword evidence="1" id="KW-1133">Transmembrane helix</keyword>
<name>A0AAT9HAF4_9ACTN</name>
<feature type="transmembrane region" description="Helical" evidence="1">
    <location>
        <begin position="12"/>
        <end position="33"/>
    </location>
</feature>
<keyword evidence="1" id="KW-0812">Transmembrane</keyword>